<dbReference type="Proteomes" id="UP000275777">
    <property type="component" value="Chromosome"/>
</dbReference>
<dbReference type="AlphaFoldDB" id="A0A447TDK1"/>
<protein>
    <submittedName>
        <fullName evidence="1">Uncharacterized protein</fullName>
    </submittedName>
</protein>
<organism evidence="1 2">
    <name type="scientific">Chromobacterium violaceum</name>
    <dbReference type="NCBI Taxonomy" id="536"/>
    <lineage>
        <taxon>Bacteria</taxon>
        <taxon>Pseudomonadati</taxon>
        <taxon>Pseudomonadota</taxon>
        <taxon>Betaproteobacteria</taxon>
        <taxon>Neisseriales</taxon>
        <taxon>Chromobacteriaceae</taxon>
        <taxon>Chromobacterium</taxon>
    </lineage>
</organism>
<dbReference type="EMBL" id="LR134182">
    <property type="protein sequence ID" value="VEB42979.1"/>
    <property type="molecule type" value="Genomic_DNA"/>
</dbReference>
<name>A0A447TDK1_CHRVL</name>
<reference evidence="1 2" key="1">
    <citation type="submission" date="2018-12" db="EMBL/GenBank/DDBJ databases">
        <authorList>
            <consortium name="Pathogen Informatics"/>
        </authorList>
    </citation>
    <scope>NUCLEOTIDE SEQUENCE [LARGE SCALE GENOMIC DNA]</scope>
    <source>
        <strain evidence="1 2">NCTC9695</strain>
    </source>
</reference>
<evidence type="ECO:0000313" key="2">
    <source>
        <dbReference type="Proteomes" id="UP000275777"/>
    </source>
</evidence>
<accession>A0A447TDK1</accession>
<proteinExistence type="predicted"/>
<gene>
    <name evidence="1" type="ORF">NCTC9695_03433</name>
</gene>
<sequence>MSKKILWFIAGPATKEQREIAAKERLTIRDSLAYWPGDAIELCDAVAGDVPAAYAERFEVLETALDAKPAKGKKKGVENAADQAAGDAAATELADAVGEGV</sequence>
<evidence type="ECO:0000313" key="1">
    <source>
        <dbReference type="EMBL" id="VEB42979.1"/>
    </source>
</evidence>